<organism evidence="1 2">
    <name type="scientific">Oedothorax gibbosus</name>
    <dbReference type="NCBI Taxonomy" id="931172"/>
    <lineage>
        <taxon>Eukaryota</taxon>
        <taxon>Metazoa</taxon>
        <taxon>Ecdysozoa</taxon>
        <taxon>Arthropoda</taxon>
        <taxon>Chelicerata</taxon>
        <taxon>Arachnida</taxon>
        <taxon>Araneae</taxon>
        <taxon>Araneomorphae</taxon>
        <taxon>Entelegynae</taxon>
        <taxon>Araneoidea</taxon>
        <taxon>Linyphiidae</taxon>
        <taxon>Erigoninae</taxon>
        <taxon>Oedothorax</taxon>
    </lineage>
</organism>
<dbReference type="AlphaFoldDB" id="A0AAV6VF84"/>
<accession>A0AAV6VF84</accession>
<keyword evidence="2" id="KW-1185">Reference proteome</keyword>
<protein>
    <submittedName>
        <fullName evidence="1">Uncharacterized protein</fullName>
    </submittedName>
</protein>
<sequence>MNLPREGGCRRGTLAAPWSMTSPIMLLDLGEDGEELKGCRDLLGCGGSPRWRCEIQISPNSNYNIPHLDKPYLYFNTFPPLNQRYSSIPGTTDAEEKGFLRGKGGEIFVFLVSVR</sequence>
<proteinExistence type="predicted"/>
<name>A0AAV6VF84_9ARAC</name>
<gene>
    <name evidence="1" type="ORF">JTE90_004534</name>
</gene>
<dbReference type="EMBL" id="JAFNEN010000105">
    <property type="protein sequence ID" value="KAG8194306.1"/>
    <property type="molecule type" value="Genomic_DNA"/>
</dbReference>
<evidence type="ECO:0000313" key="2">
    <source>
        <dbReference type="Proteomes" id="UP000827092"/>
    </source>
</evidence>
<evidence type="ECO:0000313" key="1">
    <source>
        <dbReference type="EMBL" id="KAG8194306.1"/>
    </source>
</evidence>
<reference evidence="1 2" key="1">
    <citation type="journal article" date="2022" name="Nat. Ecol. Evol.">
        <title>A masculinizing supergene underlies an exaggerated male reproductive morph in a spider.</title>
        <authorList>
            <person name="Hendrickx F."/>
            <person name="De Corte Z."/>
            <person name="Sonet G."/>
            <person name="Van Belleghem S.M."/>
            <person name="Kostlbacher S."/>
            <person name="Vangestel C."/>
        </authorList>
    </citation>
    <scope>NUCLEOTIDE SEQUENCE [LARGE SCALE GENOMIC DNA]</scope>
    <source>
        <strain evidence="1">W744_W776</strain>
    </source>
</reference>
<dbReference type="Proteomes" id="UP000827092">
    <property type="component" value="Unassembled WGS sequence"/>
</dbReference>
<comment type="caution">
    <text evidence="1">The sequence shown here is derived from an EMBL/GenBank/DDBJ whole genome shotgun (WGS) entry which is preliminary data.</text>
</comment>